<dbReference type="InterPro" id="IPR039421">
    <property type="entry name" value="Type_1_exporter"/>
</dbReference>
<dbReference type="InterPro" id="IPR017871">
    <property type="entry name" value="ABC_transporter-like_CS"/>
</dbReference>
<dbReference type="InterPro" id="IPR003439">
    <property type="entry name" value="ABC_transporter-like_ATP-bd"/>
</dbReference>
<feature type="transmembrane region" description="Helical" evidence="7">
    <location>
        <begin position="84"/>
        <end position="104"/>
    </location>
</feature>
<dbReference type="GO" id="GO:0005524">
    <property type="term" value="F:ATP binding"/>
    <property type="evidence" value="ECO:0007669"/>
    <property type="project" value="UniProtKB-KW"/>
</dbReference>
<evidence type="ECO:0000256" key="4">
    <source>
        <dbReference type="ARBA" id="ARBA00022840"/>
    </source>
</evidence>
<keyword evidence="2 7" id="KW-0812">Transmembrane</keyword>
<evidence type="ECO:0000256" key="3">
    <source>
        <dbReference type="ARBA" id="ARBA00022741"/>
    </source>
</evidence>
<dbReference type="EMBL" id="JBFSHR010000042">
    <property type="protein sequence ID" value="MEX6430235.1"/>
    <property type="molecule type" value="Genomic_DNA"/>
</dbReference>
<proteinExistence type="predicted"/>
<feature type="transmembrane region" description="Helical" evidence="7">
    <location>
        <begin position="166"/>
        <end position="183"/>
    </location>
</feature>
<keyword evidence="5 7" id="KW-1133">Transmembrane helix</keyword>
<evidence type="ECO:0000256" key="7">
    <source>
        <dbReference type="SAM" id="Phobius"/>
    </source>
</evidence>
<comment type="subcellular location">
    <subcellularLocation>
        <location evidence="1">Cell membrane</location>
        <topology evidence="1">Multi-pass membrane protein</topology>
    </subcellularLocation>
</comment>
<dbReference type="SMART" id="SM00382">
    <property type="entry name" value="AAA"/>
    <property type="match status" value="1"/>
</dbReference>
<sequence length="631" mass="68631">MGGDMGSLAGWQAMRSFRRDSKVTQRQLPKGLVRRILRFGARYRRTLAIYLALIVVSAILSAVSPLIFRAIIDDGIARHNVGLIVWLALLAGVVAIVSAGLMLWQRYISARVGEGLIYDMRTKIFDHFQSMPLAFFSRTQSGALISRVNSDVLNAQSAFTDTTSSIVSNAITVVITLGVMVFLSWQITLAALVLLPLFIIPARWVGRRIEGITRESYNLNAEMTNMMTERFNVSGALLVKLFGDPRGESGLFSGRAGRVRDIGVTQAMYTRIFMVALLTTASLATALAYGWGGIEAVHGVYPVGTVVAITLYLTRLYAPLTALSNVQVDIMTTLVSFDRVFEVLDLEPTIVEDLHARAIPRGPATVEFSHVSFRYPTATEVSLASLENVEHLEQGTSPEILHDISFVIEPGAMVALVGPSGAGKTTLSHLVPRLYDPESGTVSINGVDLRVATKDSVRATVGVVTQEAHLFHDTLRANLLYAKPDATDEEIRHALEAAQIAHIPANLPDGLDTVVGDRGYRLSGGEKQRVAIARLLLKAPDVVVLDEATAHLDSESEVALQLALAHALSDRTSLVIAHRLSTIREADEILVLDSGRIVARGTHRELLADGGLYADLYHTQFADQEQDLTAP</sequence>
<dbReference type="Pfam" id="PF00664">
    <property type="entry name" value="ABC_membrane"/>
    <property type="match status" value="1"/>
</dbReference>
<feature type="domain" description="ABC transmembrane type-1" evidence="9">
    <location>
        <begin position="48"/>
        <end position="332"/>
    </location>
</feature>
<evidence type="ECO:0000259" key="8">
    <source>
        <dbReference type="PROSITE" id="PS50893"/>
    </source>
</evidence>
<comment type="caution">
    <text evidence="10">The sequence shown here is derived from an EMBL/GenBank/DDBJ whole genome shotgun (WGS) entry which is preliminary data.</text>
</comment>
<feature type="transmembrane region" description="Helical" evidence="7">
    <location>
        <begin position="189"/>
        <end position="206"/>
    </location>
</feature>
<reference evidence="10 11" key="1">
    <citation type="submission" date="2024-07" db="EMBL/GenBank/DDBJ databases">
        <title>Draft Genome Sequence of Ferrimicrobium acidiphilum Strain YE2023, Isolated from a Pulp of Bioleach Reactor.</title>
        <authorList>
            <person name="Elkina Y.A."/>
            <person name="Bulaeva A.G."/>
            <person name="Beletsky A.V."/>
            <person name="Mardanov A.V."/>
        </authorList>
    </citation>
    <scope>NUCLEOTIDE SEQUENCE [LARGE SCALE GENOMIC DNA]</scope>
    <source>
        <strain evidence="10 11">YE2023</strain>
    </source>
</reference>
<dbReference type="PROSITE" id="PS50893">
    <property type="entry name" value="ABC_TRANSPORTER_2"/>
    <property type="match status" value="1"/>
</dbReference>
<dbReference type="PROSITE" id="PS50929">
    <property type="entry name" value="ABC_TM1F"/>
    <property type="match status" value="1"/>
</dbReference>
<feature type="domain" description="ABC transporter" evidence="8">
    <location>
        <begin position="384"/>
        <end position="619"/>
    </location>
</feature>
<gene>
    <name evidence="10" type="ORF">AB6A68_10390</name>
</gene>
<dbReference type="Gene3D" id="1.20.1560.10">
    <property type="entry name" value="ABC transporter type 1, transmembrane domain"/>
    <property type="match status" value="1"/>
</dbReference>
<keyword evidence="4 10" id="KW-0067">ATP-binding</keyword>
<dbReference type="Proteomes" id="UP001560267">
    <property type="component" value="Unassembled WGS sequence"/>
</dbReference>
<name>A0ABV3Y4P5_9ACTN</name>
<keyword evidence="11" id="KW-1185">Reference proteome</keyword>
<accession>A0ABV3Y4P5</accession>
<evidence type="ECO:0000313" key="10">
    <source>
        <dbReference type="EMBL" id="MEX6430235.1"/>
    </source>
</evidence>
<keyword evidence="3" id="KW-0547">Nucleotide-binding</keyword>
<protein>
    <submittedName>
        <fullName evidence="10">ABC transporter ATP-binding protein</fullName>
    </submittedName>
</protein>
<evidence type="ECO:0000256" key="6">
    <source>
        <dbReference type="ARBA" id="ARBA00023136"/>
    </source>
</evidence>
<organism evidence="10 11">
    <name type="scientific">Ferrimicrobium acidiphilum</name>
    <dbReference type="NCBI Taxonomy" id="121039"/>
    <lineage>
        <taxon>Bacteria</taxon>
        <taxon>Bacillati</taxon>
        <taxon>Actinomycetota</taxon>
        <taxon>Acidimicrobiia</taxon>
        <taxon>Acidimicrobiales</taxon>
        <taxon>Acidimicrobiaceae</taxon>
        <taxon>Ferrimicrobium</taxon>
    </lineage>
</organism>
<evidence type="ECO:0000256" key="5">
    <source>
        <dbReference type="ARBA" id="ARBA00022989"/>
    </source>
</evidence>
<evidence type="ECO:0000256" key="2">
    <source>
        <dbReference type="ARBA" id="ARBA00022692"/>
    </source>
</evidence>
<dbReference type="PANTHER" id="PTHR43394">
    <property type="entry name" value="ATP-DEPENDENT PERMEASE MDL1, MITOCHONDRIAL"/>
    <property type="match status" value="1"/>
</dbReference>
<dbReference type="CDD" id="cd18550">
    <property type="entry name" value="ABC_6TM_exporter_like"/>
    <property type="match status" value="1"/>
</dbReference>
<evidence type="ECO:0000313" key="11">
    <source>
        <dbReference type="Proteomes" id="UP001560267"/>
    </source>
</evidence>
<dbReference type="Gene3D" id="3.40.50.300">
    <property type="entry name" value="P-loop containing nucleotide triphosphate hydrolases"/>
    <property type="match status" value="1"/>
</dbReference>
<dbReference type="InterPro" id="IPR011527">
    <property type="entry name" value="ABC1_TM_dom"/>
</dbReference>
<dbReference type="InterPro" id="IPR036640">
    <property type="entry name" value="ABC1_TM_sf"/>
</dbReference>
<dbReference type="InterPro" id="IPR003593">
    <property type="entry name" value="AAA+_ATPase"/>
</dbReference>
<evidence type="ECO:0000259" key="9">
    <source>
        <dbReference type="PROSITE" id="PS50929"/>
    </source>
</evidence>
<dbReference type="PANTHER" id="PTHR43394:SF1">
    <property type="entry name" value="ATP-BINDING CASSETTE SUB-FAMILY B MEMBER 10, MITOCHONDRIAL"/>
    <property type="match status" value="1"/>
</dbReference>
<evidence type="ECO:0000256" key="1">
    <source>
        <dbReference type="ARBA" id="ARBA00004651"/>
    </source>
</evidence>
<keyword evidence="6 7" id="KW-0472">Membrane</keyword>
<dbReference type="Pfam" id="PF00005">
    <property type="entry name" value="ABC_tran"/>
    <property type="match status" value="1"/>
</dbReference>
<dbReference type="SUPFAM" id="SSF90123">
    <property type="entry name" value="ABC transporter transmembrane region"/>
    <property type="match status" value="1"/>
</dbReference>
<dbReference type="InterPro" id="IPR027417">
    <property type="entry name" value="P-loop_NTPase"/>
</dbReference>
<dbReference type="SUPFAM" id="SSF52540">
    <property type="entry name" value="P-loop containing nucleoside triphosphate hydrolases"/>
    <property type="match status" value="1"/>
</dbReference>
<dbReference type="PROSITE" id="PS00211">
    <property type="entry name" value="ABC_TRANSPORTER_1"/>
    <property type="match status" value="1"/>
</dbReference>
<feature type="transmembrane region" description="Helical" evidence="7">
    <location>
        <begin position="47"/>
        <end position="72"/>
    </location>
</feature>
<feature type="transmembrane region" description="Helical" evidence="7">
    <location>
        <begin position="272"/>
        <end position="294"/>
    </location>
</feature>